<evidence type="ECO:0000256" key="6">
    <source>
        <dbReference type="ARBA" id="ARBA00022801"/>
    </source>
</evidence>
<dbReference type="InterPro" id="IPR003180">
    <property type="entry name" value="MPG"/>
</dbReference>
<dbReference type="EMBL" id="JARAKH010000033">
    <property type="protein sequence ID" value="KAK8385388.1"/>
    <property type="molecule type" value="Genomic_DNA"/>
</dbReference>
<evidence type="ECO:0000256" key="7">
    <source>
        <dbReference type="ARBA" id="ARBA00023204"/>
    </source>
</evidence>
<dbReference type="Proteomes" id="UP001487740">
    <property type="component" value="Unassembled WGS sequence"/>
</dbReference>
<evidence type="ECO:0000256" key="10">
    <source>
        <dbReference type="ARBA" id="ARBA00068926"/>
    </source>
</evidence>
<evidence type="ECO:0000256" key="1">
    <source>
        <dbReference type="ARBA" id="ARBA00000086"/>
    </source>
</evidence>
<dbReference type="HAMAP" id="MF_00527">
    <property type="entry name" value="3MGH"/>
    <property type="match status" value="1"/>
</dbReference>
<dbReference type="PANTHER" id="PTHR10429:SF0">
    <property type="entry name" value="DNA-3-METHYLADENINE GLYCOSYLASE"/>
    <property type="match status" value="1"/>
</dbReference>
<evidence type="ECO:0000313" key="14">
    <source>
        <dbReference type="EMBL" id="KAK8385388.1"/>
    </source>
</evidence>
<evidence type="ECO:0000313" key="15">
    <source>
        <dbReference type="Proteomes" id="UP001487740"/>
    </source>
</evidence>
<keyword evidence="6" id="KW-0378">Hydrolase</keyword>
<dbReference type="InterPro" id="IPR036995">
    <property type="entry name" value="MPG_sf"/>
</dbReference>
<dbReference type="GO" id="GO:0003677">
    <property type="term" value="F:DNA binding"/>
    <property type="evidence" value="ECO:0007669"/>
    <property type="project" value="InterPro"/>
</dbReference>
<keyword evidence="7" id="KW-0234">DNA repair</keyword>
<dbReference type="Gene3D" id="3.10.300.10">
    <property type="entry name" value="Methylpurine-DNA glycosylase (MPG)"/>
    <property type="match status" value="1"/>
</dbReference>
<dbReference type="Pfam" id="PF02245">
    <property type="entry name" value="Pur_DNA_glyco"/>
    <property type="match status" value="1"/>
</dbReference>
<comment type="function">
    <text evidence="2">Hydrolysis of the deoxyribose N-glycosidic bond to excise 3-methyladenine, and 7-methylguanine from the damaged DNA polymer formed by alkylation lesions.</text>
</comment>
<gene>
    <name evidence="14" type="ORF">O3P69_012316</name>
</gene>
<evidence type="ECO:0000256" key="9">
    <source>
        <dbReference type="ARBA" id="ARBA00066187"/>
    </source>
</evidence>
<comment type="similarity">
    <text evidence="3">Belongs to the DNA glycosylase MPG family.</text>
</comment>
<dbReference type="GO" id="GO:0003905">
    <property type="term" value="F:alkylbase DNA N-glycosylase activity"/>
    <property type="evidence" value="ECO:0007669"/>
    <property type="project" value="UniProtKB-EC"/>
</dbReference>
<evidence type="ECO:0000256" key="5">
    <source>
        <dbReference type="ARBA" id="ARBA00022763"/>
    </source>
</evidence>
<comment type="catalytic activity">
    <reaction evidence="1">
        <text>Hydrolysis of alkylated DNA, releasing 3-methyladenine, 3-methylguanine, 7-methylguanine and 7-methyladenine.</text>
        <dbReference type="EC" id="3.2.2.21"/>
    </reaction>
</comment>
<evidence type="ECO:0000256" key="3">
    <source>
        <dbReference type="ARBA" id="ARBA00009232"/>
    </source>
</evidence>
<evidence type="ECO:0000256" key="12">
    <source>
        <dbReference type="ARBA" id="ARBA00078171"/>
    </source>
</evidence>
<accession>A0AAW0TDL1</accession>
<evidence type="ECO:0000256" key="2">
    <source>
        <dbReference type="ARBA" id="ARBA00002421"/>
    </source>
</evidence>
<dbReference type="EC" id="3.2.2.21" evidence="4"/>
<evidence type="ECO:0000256" key="8">
    <source>
        <dbReference type="ARBA" id="ARBA00033426"/>
    </source>
</evidence>
<keyword evidence="15" id="KW-1185">Reference proteome</keyword>
<proteinExistence type="inferred from homology"/>
<dbReference type="AlphaFoldDB" id="A0AAW0TDL1"/>
<evidence type="ECO:0000256" key="13">
    <source>
        <dbReference type="ARBA" id="ARBA00082988"/>
    </source>
</evidence>
<organism evidence="14 15">
    <name type="scientific">Scylla paramamosain</name>
    <name type="common">Mud crab</name>
    <dbReference type="NCBI Taxonomy" id="85552"/>
    <lineage>
        <taxon>Eukaryota</taxon>
        <taxon>Metazoa</taxon>
        <taxon>Ecdysozoa</taxon>
        <taxon>Arthropoda</taxon>
        <taxon>Crustacea</taxon>
        <taxon>Multicrustacea</taxon>
        <taxon>Malacostraca</taxon>
        <taxon>Eumalacostraca</taxon>
        <taxon>Eucarida</taxon>
        <taxon>Decapoda</taxon>
        <taxon>Pleocyemata</taxon>
        <taxon>Brachyura</taxon>
        <taxon>Eubrachyura</taxon>
        <taxon>Portunoidea</taxon>
        <taxon>Portunidae</taxon>
        <taxon>Portuninae</taxon>
        <taxon>Scylla</taxon>
    </lineage>
</organism>
<protein>
    <recommendedName>
        <fullName evidence="10">DNA-3-methyladenine glycosylase</fullName>
        <ecNumber evidence="4">3.2.2.21</ecNumber>
    </recommendedName>
    <alternativeName>
        <fullName evidence="11">3-alkyladenine DNA glycosylase</fullName>
    </alternativeName>
    <alternativeName>
        <fullName evidence="8">3-methyladenine DNA glycosidase</fullName>
    </alternativeName>
    <alternativeName>
        <fullName evidence="13">ADPG</fullName>
    </alternativeName>
    <alternativeName>
        <fullName evidence="12">N-methylpurine-DNA glycosylase</fullName>
    </alternativeName>
</protein>
<reference evidence="14 15" key="1">
    <citation type="submission" date="2023-03" db="EMBL/GenBank/DDBJ databases">
        <title>High-quality genome of Scylla paramamosain provides insights in environmental adaptation.</title>
        <authorList>
            <person name="Zhang L."/>
        </authorList>
    </citation>
    <scope>NUCLEOTIDE SEQUENCE [LARGE SCALE GENOMIC DNA]</scope>
    <source>
        <strain evidence="14">LZ_2023a</strain>
        <tissue evidence="14">Muscle</tissue>
    </source>
</reference>
<dbReference type="FunFam" id="3.10.300.10:FF:000001">
    <property type="entry name" value="Putative 3-methyladenine DNA glycosylase"/>
    <property type="match status" value="1"/>
</dbReference>
<dbReference type="NCBIfam" id="TIGR00567">
    <property type="entry name" value="3mg"/>
    <property type="match status" value="1"/>
</dbReference>
<dbReference type="SUPFAM" id="SSF50486">
    <property type="entry name" value="FMT C-terminal domain-like"/>
    <property type="match status" value="1"/>
</dbReference>
<evidence type="ECO:0000256" key="4">
    <source>
        <dbReference type="ARBA" id="ARBA00012000"/>
    </source>
</evidence>
<comment type="subunit">
    <text evidence="9">Binds MBD1. Binds SSBP1.</text>
</comment>
<dbReference type="InterPro" id="IPR011034">
    <property type="entry name" value="Formyl_transferase-like_C_sf"/>
</dbReference>
<evidence type="ECO:0000256" key="11">
    <source>
        <dbReference type="ARBA" id="ARBA00076879"/>
    </source>
</evidence>
<sequence length="305" mass="33223">MPRKRSLTKTNTDCKVLKTSQTIEDEIRSPYFVHTEGGNEARSTQGEEGKATLCLAKESPSVLPEPLVSLPIPAQPQGPGQRITEGFYDQECVALAKALLGKVVVRVVDGRRVSARVVETESYLGGPDQASHSCGGKRTPRNEPMYMKPGTAYVYSIYGMYHCFNVSSRGDGACVLVRAAEPLEGLEMMVQGRGARRGATAPPLKPHQLCNGPSKLCQALALTKESTNKLDLAESDVFWMEEEEEKEQEDGIRGAGVGEGQVVVSARIGIDSYGAEWAKKPLRFYILGNKCVSVRDKQAEKDMIG</sequence>
<comment type="caution">
    <text evidence="14">The sequence shown here is derived from an EMBL/GenBank/DDBJ whole genome shotgun (WGS) entry which is preliminary data.</text>
</comment>
<dbReference type="PANTHER" id="PTHR10429">
    <property type="entry name" value="DNA-3-METHYLADENINE GLYCOSYLASE"/>
    <property type="match status" value="1"/>
</dbReference>
<name>A0AAW0TDL1_SCYPA</name>
<dbReference type="GO" id="GO:0006284">
    <property type="term" value="P:base-excision repair"/>
    <property type="evidence" value="ECO:0007669"/>
    <property type="project" value="InterPro"/>
</dbReference>
<dbReference type="CDD" id="cd00540">
    <property type="entry name" value="AAG"/>
    <property type="match status" value="1"/>
</dbReference>
<keyword evidence="5" id="KW-0227">DNA damage</keyword>